<keyword evidence="2" id="KW-1133">Transmembrane helix</keyword>
<comment type="caution">
    <text evidence="3">The sequence shown here is derived from an EMBL/GenBank/DDBJ whole genome shotgun (WGS) entry which is preliminary data.</text>
</comment>
<keyword evidence="4" id="KW-1185">Reference proteome</keyword>
<name>A0A9D5CPZ0_9LILI</name>
<proteinExistence type="predicted"/>
<evidence type="ECO:0000256" key="1">
    <source>
        <dbReference type="SAM" id="MobiDB-lite"/>
    </source>
</evidence>
<dbReference type="AlphaFoldDB" id="A0A9D5CPZ0"/>
<evidence type="ECO:0000313" key="4">
    <source>
        <dbReference type="Proteomes" id="UP001085076"/>
    </source>
</evidence>
<evidence type="ECO:0000256" key="2">
    <source>
        <dbReference type="SAM" id="Phobius"/>
    </source>
</evidence>
<reference evidence="3" key="2">
    <citation type="journal article" date="2022" name="Hortic Res">
        <title>The genome of Dioscorea zingiberensis sheds light on the biosynthesis, origin and evolution of the medicinally important diosgenin saponins.</title>
        <authorList>
            <person name="Li Y."/>
            <person name="Tan C."/>
            <person name="Li Z."/>
            <person name="Guo J."/>
            <person name="Li S."/>
            <person name="Chen X."/>
            <person name="Wang C."/>
            <person name="Dai X."/>
            <person name="Yang H."/>
            <person name="Song W."/>
            <person name="Hou L."/>
            <person name="Xu J."/>
            <person name="Tong Z."/>
            <person name="Xu A."/>
            <person name="Yuan X."/>
            <person name="Wang W."/>
            <person name="Yang Q."/>
            <person name="Chen L."/>
            <person name="Sun Z."/>
            <person name="Wang K."/>
            <person name="Pan B."/>
            <person name="Chen J."/>
            <person name="Bao Y."/>
            <person name="Liu F."/>
            <person name="Qi X."/>
            <person name="Gang D.R."/>
            <person name="Wen J."/>
            <person name="Li J."/>
        </authorList>
    </citation>
    <scope>NUCLEOTIDE SEQUENCE</scope>
    <source>
        <strain evidence="3">Dzin_1.0</strain>
    </source>
</reference>
<keyword evidence="2" id="KW-0472">Membrane</keyword>
<sequence>MIERRPRSSSALASREKEGGMVVPGDWDPSTQRRSRVEGSRSFFSTSTGRLGEDAEQPKKLRPTTAQSSATALATVRQAVGAGLFSVVVALLIVAWLYLNGIRDSKK</sequence>
<reference evidence="3" key="1">
    <citation type="submission" date="2021-03" db="EMBL/GenBank/DDBJ databases">
        <authorList>
            <person name="Li Z."/>
            <person name="Yang C."/>
        </authorList>
    </citation>
    <scope>NUCLEOTIDE SEQUENCE</scope>
    <source>
        <strain evidence="3">Dzin_1.0</strain>
        <tissue evidence="3">Leaf</tissue>
    </source>
</reference>
<gene>
    <name evidence="3" type="ORF">J5N97_013030</name>
</gene>
<protein>
    <submittedName>
        <fullName evidence="3">Uncharacterized protein</fullName>
    </submittedName>
</protein>
<feature type="transmembrane region" description="Helical" evidence="2">
    <location>
        <begin position="79"/>
        <end position="99"/>
    </location>
</feature>
<dbReference type="EMBL" id="JAGGNH010000003">
    <property type="protein sequence ID" value="KAJ0977556.1"/>
    <property type="molecule type" value="Genomic_DNA"/>
</dbReference>
<keyword evidence="2" id="KW-0812">Transmembrane</keyword>
<evidence type="ECO:0000313" key="3">
    <source>
        <dbReference type="EMBL" id="KAJ0977556.1"/>
    </source>
</evidence>
<feature type="region of interest" description="Disordered" evidence="1">
    <location>
        <begin position="1"/>
        <end position="66"/>
    </location>
</feature>
<organism evidence="3 4">
    <name type="scientific">Dioscorea zingiberensis</name>
    <dbReference type="NCBI Taxonomy" id="325984"/>
    <lineage>
        <taxon>Eukaryota</taxon>
        <taxon>Viridiplantae</taxon>
        <taxon>Streptophyta</taxon>
        <taxon>Embryophyta</taxon>
        <taxon>Tracheophyta</taxon>
        <taxon>Spermatophyta</taxon>
        <taxon>Magnoliopsida</taxon>
        <taxon>Liliopsida</taxon>
        <taxon>Dioscoreales</taxon>
        <taxon>Dioscoreaceae</taxon>
        <taxon>Dioscorea</taxon>
    </lineage>
</organism>
<accession>A0A9D5CPZ0</accession>
<dbReference type="Proteomes" id="UP001085076">
    <property type="component" value="Miscellaneous, Linkage group lg03"/>
</dbReference>